<dbReference type="EMBL" id="NBWZ01000001">
    <property type="protein sequence ID" value="RFA09422.1"/>
    <property type="molecule type" value="Genomic_DNA"/>
</dbReference>
<keyword evidence="2" id="KW-1185">Reference proteome</keyword>
<dbReference type="OrthoDB" id="4802815at2"/>
<sequence length="184" mass="20305">MPRLLPDLLFPSADFSIAELHAARLDGELTAVDAGFAPLDCPSTVELRLRALAPLLPESAIVERQSALWAYGFRPYPPLRHQACVHAGVGRRVPGSVRLQVREVVLAEDDIVTRYGVPVTSLLRTAVDLARSLPRVDDVERGRLREILVASHVTLPEATAMLDRCRSMPNKRRAMVRLTEALAD</sequence>
<protein>
    <recommendedName>
        <fullName evidence="3">AbiEi antitoxin C-terminal domain-containing protein</fullName>
    </recommendedName>
</protein>
<dbReference type="RefSeq" id="WP_116414808.1">
    <property type="nucleotide sequence ID" value="NZ_NBWZ01000001.1"/>
</dbReference>
<comment type="caution">
    <text evidence="1">The sequence shown here is derived from an EMBL/GenBank/DDBJ whole genome shotgun (WGS) entry which is preliminary data.</text>
</comment>
<dbReference type="AlphaFoldDB" id="A0A3E0VHL1"/>
<dbReference type="Proteomes" id="UP000256486">
    <property type="component" value="Unassembled WGS sequence"/>
</dbReference>
<gene>
    <name evidence="1" type="ORF">B7R54_09390</name>
</gene>
<organism evidence="1 2">
    <name type="scientific">Subtercola boreus</name>
    <dbReference type="NCBI Taxonomy" id="120213"/>
    <lineage>
        <taxon>Bacteria</taxon>
        <taxon>Bacillati</taxon>
        <taxon>Actinomycetota</taxon>
        <taxon>Actinomycetes</taxon>
        <taxon>Micrococcales</taxon>
        <taxon>Microbacteriaceae</taxon>
        <taxon>Subtercola</taxon>
    </lineage>
</organism>
<evidence type="ECO:0000313" key="2">
    <source>
        <dbReference type="Proteomes" id="UP000256486"/>
    </source>
</evidence>
<evidence type="ECO:0008006" key="3">
    <source>
        <dbReference type="Google" id="ProtNLM"/>
    </source>
</evidence>
<accession>A0A3E0VHL1</accession>
<name>A0A3E0VHL1_9MICO</name>
<proteinExistence type="predicted"/>
<reference evidence="1 2" key="1">
    <citation type="submission" date="2017-04" db="EMBL/GenBank/DDBJ databases">
        <title>Comparative genome analysis of Subtercola boreus.</title>
        <authorList>
            <person name="Cho Y.-J."/>
            <person name="Cho A."/>
            <person name="Kim O.-S."/>
            <person name="Lee J.-I."/>
        </authorList>
    </citation>
    <scope>NUCLEOTIDE SEQUENCE [LARGE SCALE GENOMIC DNA]</scope>
    <source>
        <strain evidence="1 2">K300</strain>
    </source>
</reference>
<evidence type="ECO:0000313" key="1">
    <source>
        <dbReference type="EMBL" id="RFA09422.1"/>
    </source>
</evidence>